<gene>
    <name evidence="1" type="ORF">N5C32_10740</name>
</gene>
<accession>A0AA42PA38</accession>
<sequence length="167" mass="18970">MNTQEDLVEVINSALESWHAANTPEAIREKVHKSLDNSSKEVVLKLLGFNNRWSNGWELDHCNGRNGNSVIGEYLKKTQEQILHEWFAKIPLPELTKMEINNLGKNFASQYKDAFRNYIARAATKKAEADAQALIDSLSPSKFLDNFMQLQQLLTPKEESNEQPASP</sequence>
<evidence type="ECO:0000313" key="2">
    <source>
        <dbReference type="Proteomes" id="UP001158500"/>
    </source>
</evidence>
<comment type="caution">
    <text evidence="1">The sequence shown here is derived from an EMBL/GenBank/DDBJ whole genome shotgun (WGS) entry which is preliminary data.</text>
</comment>
<dbReference type="AlphaFoldDB" id="A0AA42PA38"/>
<protein>
    <submittedName>
        <fullName evidence="1">Uncharacterized protein</fullName>
    </submittedName>
</protein>
<evidence type="ECO:0000313" key="1">
    <source>
        <dbReference type="EMBL" id="MDH1236515.1"/>
    </source>
</evidence>
<name>A0AA42PA38_STUST</name>
<dbReference type="Proteomes" id="UP001158500">
    <property type="component" value="Unassembled WGS sequence"/>
</dbReference>
<proteinExistence type="predicted"/>
<reference evidence="1" key="1">
    <citation type="submission" date="2022-09" db="EMBL/GenBank/DDBJ databases">
        <title>Intensive care unit water sources are persistently colonized with multi-drug resistant bacteria and are the site of extensive horizontal gene transfer of antibiotic resistance genes.</title>
        <authorList>
            <person name="Diorio-Toth L."/>
        </authorList>
    </citation>
    <scope>NUCLEOTIDE SEQUENCE</scope>
    <source>
        <strain evidence="1">GD03947</strain>
    </source>
</reference>
<dbReference type="EMBL" id="JAOCAE010000006">
    <property type="protein sequence ID" value="MDH1236515.1"/>
    <property type="molecule type" value="Genomic_DNA"/>
</dbReference>
<organism evidence="1 2">
    <name type="scientific">Stutzerimonas stutzeri</name>
    <name type="common">Pseudomonas stutzeri</name>
    <dbReference type="NCBI Taxonomy" id="316"/>
    <lineage>
        <taxon>Bacteria</taxon>
        <taxon>Pseudomonadati</taxon>
        <taxon>Pseudomonadota</taxon>
        <taxon>Gammaproteobacteria</taxon>
        <taxon>Pseudomonadales</taxon>
        <taxon>Pseudomonadaceae</taxon>
        <taxon>Stutzerimonas</taxon>
    </lineage>
</organism>
<dbReference type="RefSeq" id="WP_279641427.1">
    <property type="nucleotide sequence ID" value="NZ_JAOCAE010000006.1"/>
</dbReference>